<dbReference type="InterPro" id="IPR001806">
    <property type="entry name" value="Small_GTPase"/>
</dbReference>
<dbReference type="SMART" id="SM00175">
    <property type="entry name" value="RAB"/>
    <property type="match status" value="1"/>
</dbReference>
<gene>
    <name evidence="4" type="primary">MPUL0C07930</name>
    <name evidence="4" type="ORF">METSCH_C07930</name>
</gene>
<dbReference type="GO" id="GO:0016020">
    <property type="term" value="C:membrane"/>
    <property type="evidence" value="ECO:0007669"/>
    <property type="project" value="InterPro"/>
</dbReference>
<dbReference type="AlphaFoldDB" id="A0A4P6XMY9"/>
<reference evidence="5" key="1">
    <citation type="submission" date="2019-03" db="EMBL/GenBank/DDBJ databases">
        <title>Snf2 controls pulcherriminic acid biosynthesis and connects pigmentation and antifungal activity of the yeast Metschnikowia pulcherrima.</title>
        <authorList>
            <person name="Gore-Lloyd D."/>
            <person name="Sumann I."/>
            <person name="Brachmann A.O."/>
            <person name="Schneeberger K."/>
            <person name="Ortiz-Merino R.A."/>
            <person name="Moreno-Beltran M."/>
            <person name="Schlaefli M."/>
            <person name="Kirner P."/>
            <person name="Santos Kron A."/>
            <person name="Wolfe K.H."/>
            <person name="Piel J."/>
            <person name="Ahrens C.H."/>
            <person name="Henk D."/>
            <person name="Freimoser F.M."/>
        </authorList>
    </citation>
    <scope>NUCLEOTIDE SEQUENCE [LARGE SCALE GENOMIC DNA]</scope>
    <source>
        <strain evidence="5">APC 1.2</strain>
    </source>
</reference>
<dbReference type="Gene3D" id="3.40.50.300">
    <property type="entry name" value="P-loop containing nucleotide triphosphate hydrolases"/>
    <property type="match status" value="1"/>
</dbReference>
<evidence type="ECO:0000256" key="3">
    <source>
        <dbReference type="SAM" id="MobiDB-lite"/>
    </source>
</evidence>
<evidence type="ECO:0000256" key="1">
    <source>
        <dbReference type="ARBA" id="ARBA00022741"/>
    </source>
</evidence>
<dbReference type="InterPro" id="IPR020849">
    <property type="entry name" value="Small_GTPase_Ras-type"/>
</dbReference>
<dbReference type="PANTHER" id="PTHR24070">
    <property type="entry name" value="RAS, DI-RAS, AND RHEB FAMILY MEMBERS OF SMALL GTPASE SUPERFAMILY"/>
    <property type="match status" value="1"/>
</dbReference>
<protein>
    <submittedName>
        <fullName evidence="4">Ras family protein</fullName>
    </submittedName>
</protein>
<dbReference type="GO" id="GO:0003924">
    <property type="term" value="F:GTPase activity"/>
    <property type="evidence" value="ECO:0007669"/>
    <property type="project" value="InterPro"/>
</dbReference>
<evidence type="ECO:0000313" key="5">
    <source>
        <dbReference type="Proteomes" id="UP000292447"/>
    </source>
</evidence>
<feature type="compositionally biased region" description="Acidic residues" evidence="3">
    <location>
        <begin position="253"/>
        <end position="264"/>
    </location>
</feature>
<dbReference type="GO" id="GO:0007165">
    <property type="term" value="P:signal transduction"/>
    <property type="evidence" value="ECO:0007669"/>
    <property type="project" value="InterPro"/>
</dbReference>
<proteinExistence type="predicted"/>
<dbReference type="PRINTS" id="PR00449">
    <property type="entry name" value="RASTRNSFRMNG"/>
</dbReference>
<name>A0A4P6XMY9_9ASCO</name>
<dbReference type="SUPFAM" id="SSF52540">
    <property type="entry name" value="P-loop containing nucleoside triphosphate hydrolases"/>
    <property type="match status" value="1"/>
</dbReference>
<evidence type="ECO:0000313" key="4">
    <source>
        <dbReference type="EMBL" id="QBM88812.1"/>
    </source>
</evidence>
<keyword evidence="2" id="KW-0342">GTP-binding</keyword>
<keyword evidence="5" id="KW-1185">Reference proteome</keyword>
<accession>A0A4P6XMY9</accession>
<dbReference type="PROSITE" id="PS51419">
    <property type="entry name" value="RAB"/>
    <property type="match status" value="1"/>
</dbReference>
<feature type="compositionally biased region" description="Polar residues" evidence="3">
    <location>
        <begin position="224"/>
        <end position="243"/>
    </location>
</feature>
<dbReference type="Proteomes" id="UP000292447">
    <property type="component" value="Chromosome III"/>
</dbReference>
<dbReference type="EMBL" id="CP034458">
    <property type="protein sequence ID" value="QBM88812.1"/>
    <property type="molecule type" value="Genomic_DNA"/>
</dbReference>
<dbReference type="STRING" id="2163413.A0A4P6XMY9"/>
<organism evidence="4 5">
    <name type="scientific">Metschnikowia aff. pulcherrima</name>
    <dbReference type="NCBI Taxonomy" id="2163413"/>
    <lineage>
        <taxon>Eukaryota</taxon>
        <taxon>Fungi</taxon>
        <taxon>Dikarya</taxon>
        <taxon>Ascomycota</taxon>
        <taxon>Saccharomycotina</taxon>
        <taxon>Pichiomycetes</taxon>
        <taxon>Metschnikowiaceae</taxon>
        <taxon>Metschnikowia</taxon>
    </lineage>
</organism>
<dbReference type="Pfam" id="PF00071">
    <property type="entry name" value="Ras"/>
    <property type="match status" value="1"/>
</dbReference>
<evidence type="ECO:0000256" key="2">
    <source>
        <dbReference type="ARBA" id="ARBA00023134"/>
    </source>
</evidence>
<sequence>MLYTIVDGIATMNSTFDILVIGQRGIGKTTMLRKYVMGTHDEPSFELSECLVYKSVEMPCSCDLKASTDSNTNRQISILDSSAGVDTLLTQNSYQVKNAQTMVFAYSAASSESFESLEYTINCIESVRDKLPPCVIVSLKPDLGQTDQVLASQGEQLAKSCGALLFVETYLYDDCPVDDVFAPLVEVVLQNDRHKACEPISPNSASCAARKLKNSVSMRTSSLELGTVPDNHSFTNDKQSLPTTPREAGSSQESDDNMFGDESSDPSIHQDLTEKCSDVDALAQQNQQSAVRNVRRSKLLSDGKSCKPKSGCCIIM</sequence>
<keyword evidence="1" id="KW-0547">Nucleotide-binding</keyword>
<dbReference type="GO" id="GO:0005525">
    <property type="term" value="F:GTP binding"/>
    <property type="evidence" value="ECO:0007669"/>
    <property type="project" value="UniProtKB-KW"/>
</dbReference>
<dbReference type="PROSITE" id="PS51421">
    <property type="entry name" value="RAS"/>
    <property type="match status" value="1"/>
</dbReference>
<dbReference type="InterPro" id="IPR027417">
    <property type="entry name" value="P-loop_NTPase"/>
</dbReference>
<feature type="region of interest" description="Disordered" evidence="3">
    <location>
        <begin position="224"/>
        <end position="296"/>
    </location>
</feature>